<organism evidence="1 2">
    <name type="scientific">Rhizobium rhizogenes</name>
    <name type="common">Agrobacterium rhizogenes</name>
    <dbReference type="NCBI Taxonomy" id="359"/>
    <lineage>
        <taxon>Bacteria</taxon>
        <taxon>Pseudomonadati</taxon>
        <taxon>Pseudomonadota</taxon>
        <taxon>Alphaproteobacteria</taxon>
        <taxon>Hyphomicrobiales</taxon>
        <taxon>Rhizobiaceae</taxon>
        <taxon>Rhizobium/Agrobacterium group</taxon>
        <taxon>Rhizobium</taxon>
    </lineage>
</organism>
<sequence length="88" mass="9706">MTVTTGEMTLAEMYRDPLILSVMRADGIALNEFKEMMAAATASLKTRDATLPELRFRTTEAAASSRRPQVATMQPLFARSFQSCCANL</sequence>
<evidence type="ECO:0000313" key="2">
    <source>
        <dbReference type="Proteomes" id="UP000244335"/>
    </source>
</evidence>
<dbReference type="RefSeq" id="WP_116492641.1">
    <property type="nucleotide sequence ID" value="NZ_QDFR01000007.1"/>
</dbReference>
<dbReference type="AlphaFoldDB" id="A0AA92C0S2"/>
<dbReference type="EMBL" id="QDFR01000007">
    <property type="protein sequence ID" value="PVE51456.1"/>
    <property type="molecule type" value="Genomic_DNA"/>
</dbReference>
<dbReference type="Proteomes" id="UP000244335">
    <property type="component" value="Unassembled WGS sequence"/>
</dbReference>
<evidence type="ECO:0000313" key="1">
    <source>
        <dbReference type="EMBL" id="PVE51456.1"/>
    </source>
</evidence>
<comment type="caution">
    <text evidence="1">The sequence shown here is derived from an EMBL/GenBank/DDBJ whole genome shotgun (WGS) entry which is preliminary data.</text>
</comment>
<proteinExistence type="predicted"/>
<name>A0AA92C0S2_RHIRH</name>
<accession>A0AA92C0S2</accession>
<reference evidence="1 2" key="1">
    <citation type="submission" date="2018-04" db="EMBL/GenBank/DDBJ databases">
        <authorList>
            <person name="Hagen T."/>
        </authorList>
    </citation>
    <scope>NUCLEOTIDE SEQUENCE [LARGE SCALE GENOMIC DNA]</scope>
    <source>
        <strain evidence="1 2">TPD7009</strain>
    </source>
</reference>
<protein>
    <submittedName>
        <fullName evidence="1">Uncharacterized protein</fullName>
    </submittedName>
</protein>
<gene>
    <name evidence="1" type="ORF">DC430_18675</name>
</gene>